<organism evidence="1 2">
    <name type="scientific">Epilithonimonas ginsengisoli</name>
    <dbReference type="NCBI Taxonomy" id="1245592"/>
    <lineage>
        <taxon>Bacteria</taxon>
        <taxon>Pseudomonadati</taxon>
        <taxon>Bacteroidota</taxon>
        <taxon>Flavobacteriia</taxon>
        <taxon>Flavobacteriales</taxon>
        <taxon>Weeksellaceae</taxon>
        <taxon>Chryseobacterium group</taxon>
        <taxon>Epilithonimonas</taxon>
    </lineage>
</organism>
<name>A0ABU4JMU3_9FLAO</name>
<accession>A0ABU4JMU3</accession>
<evidence type="ECO:0000313" key="2">
    <source>
        <dbReference type="Proteomes" id="UP001204439"/>
    </source>
</evidence>
<proteinExistence type="predicted"/>
<dbReference type="RefSeq" id="WP_063971265.1">
    <property type="nucleotide sequence ID" value="NZ_JAMXLT020000046.1"/>
</dbReference>
<sequence length="256" mass="30648">MKEEYRFFIHDFANLKLPTEVRSRMFQYSTDIYMEESQKRVLNCRKLKISHLGKVEGKHRFQIITLDIDIRNTEKRNIRLLKKLSYLFDDVLVEVDEILRITKVINQPQLINRWKNLKLGLLSAYKGESVEHYFKTIDDVVENEKMLIEFLHEHKMFGLFFNGYVQNFPIDKKIYYEETGFFLWAGFKNKDKSYVQIQVHGFQGEKKITEEYYFEESNLLDATSTISEIGKLSKYKLTQLGLRKNLQETLKKHYNG</sequence>
<dbReference type="Proteomes" id="UP001204439">
    <property type="component" value="Unassembled WGS sequence"/>
</dbReference>
<dbReference type="EMBL" id="JAMXLT020000046">
    <property type="protein sequence ID" value="MDW8550848.1"/>
    <property type="molecule type" value="Genomic_DNA"/>
</dbReference>
<gene>
    <name evidence="1" type="ORF">NG800_018115</name>
</gene>
<evidence type="ECO:0008006" key="3">
    <source>
        <dbReference type="Google" id="ProtNLM"/>
    </source>
</evidence>
<reference evidence="1 2" key="1">
    <citation type="submission" date="2023-11" db="EMBL/GenBank/DDBJ databases">
        <title>First isolation, identification, and characterization of non-pathogenic Epilithonimonas ginsengisoli isolated from diseased farmed rainbow trout (Oncorhynchus mykiss) in Chile.</title>
        <authorList>
            <person name="Miranda C.D."/>
            <person name="Irgang R."/>
            <person name="Concha C."/>
            <person name="Rojas R."/>
            <person name="Avendano R."/>
        </authorList>
    </citation>
    <scope>NUCLEOTIDE SEQUENCE [LARGE SCALE GENOMIC DNA]</scope>
    <source>
        <strain evidence="1 2">FP99</strain>
    </source>
</reference>
<comment type="caution">
    <text evidence="1">The sequence shown here is derived from an EMBL/GenBank/DDBJ whole genome shotgun (WGS) entry which is preliminary data.</text>
</comment>
<evidence type="ECO:0000313" key="1">
    <source>
        <dbReference type="EMBL" id="MDW8550848.1"/>
    </source>
</evidence>
<keyword evidence="2" id="KW-1185">Reference proteome</keyword>
<protein>
    <recommendedName>
        <fullName evidence="3">CYTH domain-containing protein</fullName>
    </recommendedName>
</protein>